<feature type="domain" description="AB hydrolase-1" evidence="2">
    <location>
        <begin position="13"/>
        <end position="243"/>
    </location>
</feature>
<evidence type="ECO:0000313" key="4">
    <source>
        <dbReference type="Proteomes" id="UP001153642"/>
    </source>
</evidence>
<evidence type="ECO:0000256" key="1">
    <source>
        <dbReference type="ARBA" id="ARBA00022801"/>
    </source>
</evidence>
<dbReference type="PRINTS" id="PR00111">
    <property type="entry name" value="ABHYDROLASE"/>
</dbReference>
<organism evidence="3 4">
    <name type="scientific">Galbibacter pacificus</name>
    <dbReference type="NCBI Taxonomy" id="2996052"/>
    <lineage>
        <taxon>Bacteria</taxon>
        <taxon>Pseudomonadati</taxon>
        <taxon>Bacteroidota</taxon>
        <taxon>Flavobacteriia</taxon>
        <taxon>Flavobacteriales</taxon>
        <taxon>Flavobacteriaceae</taxon>
        <taxon>Galbibacter</taxon>
    </lineage>
</organism>
<dbReference type="RefSeq" id="WP_277899629.1">
    <property type="nucleotide sequence ID" value="NZ_JAPMUA010000003.1"/>
</dbReference>
<name>A0ABT6FT80_9FLAO</name>
<proteinExistence type="predicted"/>
<gene>
    <name evidence="3" type="ORF">OSR52_11385</name>
</gene>
<dbReference type="Pfam" id="PF00561">
    <property type="entry name" value="Abhydrolase_1"/>
    <property type="match status" value="1"/>
</dbReference>
<keyword evidence="4" id="KW-1185">Reference proteome</keyword>
<dbReference type="PANTHER" id="PTHR46118:SF4">
    <property type="entry name" value="PROTEIN ABHD11"/>
    <property type="match status" value="1"/>
</dbReference>
<dbReference type="InterPro" id="IPR000639">
    <property type="entry name" value="Epox_hydrolase-like"/>
</dbReference>
<dbReference type="Gene3D" id="3.40.50.1820">
    <property type="entry name" value="alpha/beta hydrolase"/>
    <property type="match status" value="1"/>
</dbReference>
<dbReference type="InterPro" id="IPR000073">
    <property type="entry name" value="AB_hydrolase_1"/>
</dbReference>
<dbReference type="PANTHER" id="PTHR46118">
    <property type="entry name" value="PROTEIN ABHD11"/>
    <property type="match status" value="1"/>
</dbReference>
<dbReference type="Proteomes" id="UP001153642">
    <property type="component" value="Unassembled WGS sequence"/>
</dbReference>
<comment type="caution">
    <text evidence="3">The sequence shown here is derived from an EMBL/GenBank/DDBJ whole genome shotgun (WGS) entry which is preliminary data.</text>
</comment>
<accession>A0ABT6FT80</accession>
<protein>
    <submittedName>
        <fullName evidence="3">Alpha/beta fold hydrolase</fullName>
    </submittedName>
</protein>
<keyword evidence="1 3" id="KW-0378">Hydrolase</keyword>
<dbReference type="PRINTS" id="PR00412">
    <property type="entry name" value="EPOXHYDRLASE"/>
</dbReference>
<evidence type="ECO:0000259" key="2">
    <source>
        <dbReference type="Pfam" id="PF00561"/>
    </source>
</evidence>
<reference evidence="3" key="1">
    <citation type="submission" date="2022-11" db="EMBL/GenBank/DDBJ databases">
        <title>High-quality draft genome sequence of Galbibacter sp. strain CMA-7.</title>
        <authorList>
            <person name="Wei L."/>
            <person name="Dong C."/>
            <person name="Shao Z."/>
        </authorList>
    </citation>
    <scope>NUCLEOTIDE SEQUENCE</scope>
    <source>
        <strain evidence="3">CMA-7</strain>
    </source>
</reference>
<evidence type="ECO:0000313" key="3">
    <source>
        <dbReference type="EMBL" id="MDG3586472.1"/>
    </source>
</evidence>
<dbReference type="EMBL" id="JAPMUA010000003">
    <property type="protein sequence ID" value="MDG3586472.1"/>
    <property type="molecule type" value="Genomic_DNA"/>
</dbReference>
<dbReference type="SUPFAM" id="SSF53474">
    <property type="entry name" value="alpha/beta-Hydrolases"/>
    <property type="match status" value="1"/>
</dbReference>
<dbReference type="InterPro" id="IPR029058">
    <property type="entry name" value="AB_hydrolase_fold"/>
</dbReference>
<dbReference type="GO" id="GO:0016787">
    <property type="term" value="F:hydrolase activity"/>
    <property type="evidence" value="ECO:0007669"/>
    <property type="project" value="UniProtKB-KW"/>
</dbReference>
<sequence>MQTLKSKIIGKGKPLLILHGFLGMSDNWKTLGTKYAEAGFEVHLIDLRNHGRSFHSEDFSYEVMVEDILNYCDLNNLEDINIIGHSMGGKIAMLLAVTQPELIKRLLVADIAPKYYPPHHQDILNGLNALDFDKITSRTEADEQLSDYISDWGTRQFLLKNLYRKTKGTLAFRFNLSVLSNAQEEIGEPLPSQKSFNGKTLFLRGSKSEYISPNDTDIIHVHFPNAKIETVENSGHWLHAENPKQFFEKSLHFLSR</sequence>